<evidence type="ECO:0000256" key="7">
    <source>
        <dbReference type="PIRSR" id="PIRSR001589-2"/>
    </source>
</evidence>
<dbReference type="SUPFAM" id="SSF56235">
    <property type="entry name" value="N-terminal nucleophile aminohydrolases (Ntn hydrolases)"/>
    <property type="match status" value="1"/>
</dbReference>
<dbReference type="EC" id="6.3.5.4" evidence="3"/>
<evidence type="ECO:0000256" key="6">
    <source>
        <dbReference type="ARBA" id="ARBA00048741"/>
    </source>
</evidence>
<evidence type="ECO:0000256" key="2">
    <source>
        <dbReference type="ARBA" id="ARBA00005752"/>
    </source>
</evidence>
<dbReference type="InterPro" id="IPR017932">
    <property type="entry name" value="GATase_2_dom"/>
</dbReference>
<dbReference type="Pfam" id="PF13537">
    <property type="entry name" value="GATase_7"/>
    <property type="match status" value="1"/>
</dbReference>
<dbReference type="PIRSF" id="PIRSF001589">
    <property type="entry name" value="Asn_synthetase_glu-h"/>
    <property type="match status" value="1"/>
</dbReference>
<dbReference type="PROSITE" id="PS51278">
    <property type="entry name" value="GATASE_TYPE_2"/>
    <property type="match status" value="1"/>
</dbReference>
<dbReference type="Pfam" id="PF00733">
    <property type="entry name" value="Asn_synthase"/>
    <property type="match status" value="1"/>
</dbReference>
<evidence type="ECO:0000256" key="5">
    <source>
        <dbReference type="ARBA" id="ARBA00022840"/>
    </source>
</evidence>
<comment type="pathway">
    <text evidence="1">Amino-acid biosynthesis; L-asparagine biosynthesis; L-asparagine from L-aspartate (L-Gln route): step 1/1.</text>
</comment>
<dbReference type="InterPro" id="IPR014729">
    <property type="entry name" value="Rossmann-like_a/b/a_fold"/>
</dbReference>
<protein>
    <recommendedName>
        <fullName evidence="3">asparagine synthase (glutamine-hydrolyzing)</fullName>
        <ecNumber evidence="3">6.3.5.4</ecNumber>
    </recommendedName>
</protein>
<evidence type="ECO:0000259" key="8">
    <source>
        <dbReference type="PROSITE" id="PS51278"/>
    </source>
</evidence>
<feature type="binding site" evidence="7">
    <location>
        <position position="30"/>
    </location>
    <ligand>
        <name>L-glutamine</name>
        <dbReference type="ChEBI" id="CHEBI:58359"/>
    </ligand>
</feature>
<proteinExistence type="inferred from homology"/>
<dbReference type="GO" id="GO:0005524">
    <property type="term" value="F:ATP binding"/>
    <property type="evidence" value="ECO:0007669"/>
    <property type="project" value="UniProtKB-KW"/>
</dbReference>
<comment type="similarity">
    <text evidence="2">Belongs to the asparagine synthetase family.</text>
</comment>
<dbReference type="CDD" id="cd01991">
    <property type="entry name" value="Asn_synthase_B_C"/>
    <property type="match status" value="1"/>
</dbReference>
<dbReference type="InterPro" id="IPR051786">
    <property type="entry name" value="ASN_synthetase/amidase"/>
</dbReference>
<name>A0A9W6MZ98_9HYPH</name>
<dbReference type="InterPro" id="IPR001962">
    <property type="entry name" value="Asn_synthase"/>
</dbReference>
<feature type="binding site" evidence="7">
    <location>
        <position position="223"/>
    </location>
    <ligand>
        <name>ATP</name>
        <dbReference type="ChEBI" id="CHEBI:30616"/>
    </ligand>
</feature>
<accession>A0A9W6MZ98</accession>
<dbReference type="PANTHER" id="PTHR43284">
    <property type="entry name" value="ASPARAGINE SYNTHETASE (GLUTAMINE-HYDROLYZING)"/>
    <property type="match status" value="1"/>
</dbReference>
<dbReference type="GO" id="GO:0006529">
    <property type="term" value="P:asparagine biosynthetic process"/>
    <property type="evidence" value="ECO:0007669"/>
    <property type="project" value="InterPro"/>
</dbReference>
<comment type="catalytic activity">
    <reaction evidence="6">
        <text>L-aspartate + L-glutamine + ATP + H2O = L-asparagine + L-glutamate + AMP + diphosphate + H(+)</text>
        <dbReference type="Rhea" id="RHEA:12228"/>
        <dbReference type="ChEBI" id="CHEBI:15377"/>
        <dbReference type="ChEBI" id="CHEBI:15378"/>
        <dbReference type="ChEBI" id="CHEBI:29985"/>
        <dbReference type="ChEBI" id="CHEBI:29991"/>
        <dbReference type="ChEBI" id="CHEBI:30616"/>
        <dbReference type="ChEBI" id="CHEBI:33019"/>
        <dbReference type="ChEBI" id="CHEBI:58048"/>
        <dbReference type="ChEBI" id="CHEBI:58359"/>
        <dbReference type="ChEBI" id="CHEBI:456215"/>
        <dbReference type="EC" id="6.3.5.4"/>
    </reaction>
</comment>
<evidence type="ECO:0000256" key="4">
    <source>
        <dbReference type="ARBA" id="ARBA00022741"/>
    </source>
</evidence>
<dbReference type="GO" id="GO:0004066">
    <property type="term" value="F:asparagine synthase (glutamine-hydrolyzing) activity"/>
    <property type="evidence" value="ECO:0007669"/>
    <property type="project" value="UniProtKB-EC"/>
</dbReference>
<keyword evidence="5 7" id="KW-0067">ATP-binding</keyword>
<dbReference type="InterPro" id="IPR006426">
    <property type="entry name" value="Asn_synth_AEB"/>
</dbReference>
<organism evidence="9 10">
    <name type="scientific">Ancylobacter dichloromethanicus</name>
    <dbReference type="NCBI Taxonomy" id="518825"/>
    <lineage>
        <taxon>Bacteria</taxon>
        <taxon>Pseudomonadati</taxon>
        <taxon>Pseudomonadota</taxon>
        <taxon>Alphaproteobacteria</taxon>
        <taxon>Hyphomicrobiales</taxon>
        <taxon>Xanthobacteraceae</taxon>
        <taxon>Ancylobacter</taxon>
    </lineage>
</organism>
<dbReference type="AlphaFoldDB" id="A0A9W6MZ98"/>
<evidence type="ECO:0000256" key="3">
    <source>
        <dbReference type="ARBA" id="ARBA00012737"/>
    </source>
</evidence>
<sequence length="561" mass="63077">MICFDGRLDNRSALFALLGNRRAELRDAPDGEIALALFDLLGDRFLDALLGDFAFAIWQPQVRRLLCARSPTGWRPLLWTFDGNMLAFGTEPATLVKGLDLKLGLNEGLIGEILSARFVSATDTLWQGLHRLAPGCALDFRDGTPRIRQWYDEAYEDLSRLSDAEHVEQFNHLFNQALVSCTRSKRPIAAHLSGGLDSSSVFARAIELRRSGAIDQDVGAISVRYPGQPQDETAWSGAVEEHLGISARVVGDAPFDFDAARNWCTNSLHLPVRPNTMGPTQSACALMHKRDERVLLTGEGGDDWLNGTRAHWPDLLLRGDWGKLLSEAISNPGCSVPQNLRMLVSASIGPIVSKARRDRLKRPFLQLDAPMPEWISKDWAMRTGLRDRWHDALPKIDFPNFAQMPRHAVIAQPYRELIFDPIQTMAAQYGVEQRHPLHDLRLLRFFMGAAGGMLLRSGERKHLLREAMRGTLPEVVRTRKTKAHFSAPIIDALAQAFDRRPPQEMRVVQMGWVDGDAIARLFEEHRQWRREGCAGAFPNNALAGLWFCFAVDLWLENAFRI</sequence>
<dbReference type="Gene3D" id="3.60.20.10">
    <property type="entry name" value="Glutamine Phosphoribosylpyrophosphate, subunit 1, domain 1"/>
    <property type="match status" value="1"/>
</dbReference>
<comment type="caution">
    <text evidence="9">The sequence shown here is derived from an EMBL/GenBank/DDBJ whole genome shotgun (WGS) entry which is preliminary data.</text>
</comment>
<dbReference type="InterPro" id="IPR029055">
    <property type="entry name" value="Ntn_hydrolases_N"/>
</dbReference>
<keyword evidence="10" id="KW-1185">Reference proteome</keyword>
<evidence type="ECO:0000256" key="1">
    <source>
        <dbReference type="ARBA" id="ARBA00005187"/>
    </source>
</evidence>
<keyword evidence="4 7" id="KW-0547">Nucleotide-binding</keyword>
<evidence type="ECO:0000313" key="10">
    <source>
        <dbReference type="Proteomes" id="UP001143370"/>
    </source>
</evidence>
<dbReference type="PANTHER" id="PTHR43284:SF1">
    <property type="entry name" value="ASPARAGINE SYNTHETASE"/>
    <property type="match status" value="1"/>
</dbReference>
<dbReference type="EMBL" id="BSFJ01000007">
    <property type="protein sequence ID" value="GLK71876.1"/>
    <property type="molecule type" value="Genomic_DNA"/>
</dbReference>
<dbReference type="SUPFAM" id="SSF52402">
    <property type="entry name" value="Adenine nucleotide alpha hydrolases-like"/>
    <property type="match status" value="1"/>
</dbReference>
<dbReference type="Gene3D" id="3.40.50.620">
    <property type="entry name" value="HUPs"/>
    <property type="match status" value="2"/>
</dbReference>
<dbReference type="Proteomes" id="UP001143370">
    <property type="component" value="Unassembled WGS sequence"/>
</dbReference>
<evidence type="ECO:0000313" key="9">
    <source>
        <dbReference type="EMBL" id="GLK71876.1"/>
    </source>
</evidence>
<reference evidence="9" key="1">
    <citation type="journal article" date="2014" name="Int. J. Syst. Evol. Microbiol.">
        <title>Complete genome sequence of Corynebacterium casei LMG S-19264T (=DSM 44701T), isolated from a smear-ripened cheese.</title>
        <authorList>
            <consortium name="US DOE Joint Genome Institute (JGI-PGF)"/>
            <person name="Walter F."/>
            <person name="Albersmeier A."/>
            <person name="Kalinowski J."/>
            <person name="Ruckert C."/>
        </authorList>
    </citation>
    <scope>NUCLEOTIDE SEQUENCE</scope>
    <source>
        <strain evidence="9">VKM B-2484</strain>
    </source>
</reference>
<gene>
    <name evidence="9" type="ORF">GCM10017643_19920</name>
</gene>
<reference evidence="9" key="2">
    <citation type="submission" date="2023-01" db="EMBL/GenBank/DDBJ databases">
        <authorList>
            <person name="Sun Q."/>
            <person name="Evtushenko L."/>
        </authorList>
    </citation>
    <scope>NUCLEOTIDE SEQUENCE</scope>
    <source>
        <strain evidence="9">VKM B-2484</strain>
    </source>
</reference>
<feature type="domain" description="Glutamine amidotransferase type-2" evidence="8">
    <location>
        <begin position="1"/>
        <end position="143"/>
    </location>
</feature>